<reference evidence="1 2" key="1">
    <citation type="submission" date="2019-05" db="EMBL/GenBank/DDBJ databases">
        <title>Draft Genome of Bradyrhizobium elkanii strain SEMIA 938, Used in Commercial Inoculants for Lupinus spp. in Brazil.</title>
        <authorList>
            <person name="Hungria M."/>
            <person name="Delamuta J.R.M."/>
            <person name="Ribeiro R.A."/>
            <person name="Nogueira M.A."/>
        </authorList>
    </citation>
    <scope>NUCLEOTIDE SEQUENCE [LARGE SCALE GENOMIC DNA]</scope>
    <source>
        <strain evidence="1 2">Semia 938</strain>
    </source>
</reference>
<sequence>MWKDPIKSTPSIIQTDFGPFGQSLPGDGEAYCGPTSMVMGLYWLSANGFTQVAPVVYNGEDDPVAINLESVVAGLMRTSSESGSFVDGMTNGMADYLSACGIGPDLYNLTSTSNPDLAWLADQLAPNVSESPQTIVLANFAVGWYSASQTTKGYMENNGGHVLAPLTVNLTGGTITINNAFPASFENVPNLPSSNPQTVQIAQMPSGWTLENLPLPSEDYSQVVTDALTGWGVYAVLWQGQAWAISPSALPSTSGYEPSTWTINQPKVINTNGGTLTVVAPISGLGGLHKYGEGTLLLTNTNQLIGHNTVGAGTLASTRTSGTPFGSFRVTVTNGGILELRSDGATVDVQIASGSLATFVIGSTGGALQLSGSGNYRVVIGGNDDGTLTNIVRNSGGTLVIVPGGGMAQLGLTQQVFVAGTGANLPIVTNGIVAPYILGEDDDAASSGKFLTYSPSKGFASAATVSSTDVSINDVPADAVYEVVDSQAVESDGVPQVAALEVNGGAITGGDASILVGSQASGDAAGLIMNGGSIATASLSFGAAEGLIYTNATGGSSQIAAAIEGSAGLTIFGPGTLTLSADSSGTLSGLIRVNGGTLIAGGTGGSATGAGEVLVSYAATLEVAGTVSGAVVVGESGTLFMNGGTVSGPVTIAATGTDSPAPGGILQGSGTISGTTSISGIIRSGPQAGLITFTGETAMTGDASFYWRLQKLVDDADPGAGPGIYWNALQFNSPDTNLGTKNAPLWLFLDFSALDADPDGGNAFWKKPHTWTLFTYAADAGYFWPAGENFSYQSGSFNTVFDNWVVSLQWKPAASPQSLPERWRANARARSR</sequence>
<evidence type="ECO:0000313" key="1">
    <source>
        <dbReference type="EMBL" id="TKV79272.1"/>
    </source>
</evidence>
<accession>A0A4U6RZX0</accession>
<protein>
    <submittedName>
        <fullName evidence="1">Uncharacterized protein</fullName>
    </submittedName>
</protein>
<proteinExistence type="predicted"/>
<organism evidence="1 2">
    <name type="scientific">Bradyrhizobium elkanii</name>
    <dbReference type="NCBI Taxonomy" id="29448"/>
    <lineage>
        <taxon>Bacteria</taxon>
        <taxon>Pseudomonadati</taxon>
        <taxon>Pseudomonadota</taxon>
        <taxon>Alphaproteobacteria</taxon>
        <taxon>Hyphomicrobiales</taxon>
        <taxon>Nitrobacteraceae</taxon>
        <taxon>Bradyrhizobium</taxon>
    </lineage>
</organism>
<evidence type="ECO:0000313" key="2">
    <source>
        <dbReference type="Proteomes" id="UP000305095"/>
    </source>
</evidence>
<gene>
    <name evidence="1" type="ORF">FDV58_21800</name>
</gene>
<dbReference type="AlphaFoldDB" id="A0A4U6RZX0"/>
<dbReference type="EMBL" id="SZZP01000013">
    <property type="protein sequence ID" value="TKV79272.1"/>
    <property type="molecule type" value="Genomic_DNA"/>
</dbReference>
<comment type="caution">
    <text evidence="1">The sequence shown here is derived from an EMBL/GenBank/DDBJ whole genome shotgun (WGS) entry which is preliminary data.</text>
</comment>
<dbReference type="RefSeq" id="WP_137480068.1">
    <property type="nucleotide sequence ID" value="NZ_SZZP01000013.1"/>
</dbReference>
<dbReference type="Proteomes" id="UP000305095">
    <property type="component" value="Unassembled WGS sequence"/>
</dbReference>
<name>A0A4U6RZX0_BRAEL</name>